<dbReference type="EMBL" id="QXGE01000093">
    <property type="protein sequence ID" value="KAE9325188.1"/>
    <property type="molecule type" value="Genomic_DNA"/>
</dbReference>
<dbReference type="Proteomes" id="UP000441208">
    <property type="component" value="Unassembled WGS sequence"/>
</dbReference>
<evidence type="ECO:0000313" key="3">
    <source>
        <dbReference type="EMBL" id="KAE9152858.1"/>
    </source>
</evidence>
<dbReference type="EMBL" id="QXFW01000088">
    <property type="protein sequence ID" value="KAE9025868.1"/>
    <property type="molecule type" value="Genomic_DNA"/>
</dbReference>
<organism evidence="1 8">
    <name type="scientific">Phytophthora fragariae</name>
    <dbReference type="NCBI Taxonomy" id="53985"/>
    <lineage>
        <taxon>Eukaryota</taxon>
        <taxon>Sar</taxon>
        <taxon>Stramenopiles</taxon>
        <taxon>Oomycota</taxon>
        <taxon>Peronosporomycetes</taxon>
        <taxon>Peronosporales</taxon>
        <taxon>Peronosporaceae</taxon>
        <taxon>Phytophthora</taxon>
    </lineage>
</organism>
<dbReference type="Proteomes" id="UP000460718">
    <property type="component" value="Unassembled WGS sequence"/>
</dbReference>
<gene>
    <name evidence="4" type="ORF">PF001_g3065</name>
    <name evidence="3" type="ORF">PF006_g2959</name>
    <name evidence="2" type="ORF">PF007_g3667</name>
    <name evidence="1" type="ORF">PF011_g2846</name>
</gene>
<name>A0A6A3M645_9STRA</name>
<dbReference type="Proteomes" id="UP000440732">
    <property type="component" value="Unassembled WGS sequence"/>
</dbReference>
<evidence type="ECO:0000313" key="1">
    <source>
        <dbReference type="EMBL" id="KAE9025868.1"/>
    </source>
</evidence>
<proteinExistence type="predicted"/>
<comment type="caution">
    <text evidence="1">The sequence shown here is derived from an EMBL/GenBank/DDBJ whole genome shotgun (WGS) entry which is preliminary data.</text>
</comment>
<accession>A0A6A3M645</accession>
<dbReference type="EMBL" id="QXGA01000089">
    <property type="protein sequence ID" value="KAE9152858.1"/>
    <property type="molecule type" value="Genomic_DNA"/>
</dbReference>
<evidence type="ECO:0000313" key="8">
    <source>
        <dbReference type="Proteomes" id="UP000460718"/>
    </source>
</evidence>
<sequence length="45" mass="5309">MQGTTEVKDDEWLICVRRNAERFPTELLEESTLTEMQAVRRQAVK</sequence>
<evidence type="ECO:0000313" key="5">
    <source>
        <dbReference type="Proteomes" id="UP000437068"/>
    </source>
</evidence>
<evidence type="ECO:0000313" key="6">
    <source>
        <dbReference type="Proteomes" id="UP000440732"/>
    </source>
</evidence>
<dbReference type="EMBL" id="QXFZ01000111">
    <property type="protein sequence ID" value="KAE9132595.1"/>
    <property type="molecule type" value="Genomic_DNA"/>
</dbReference>
<evidence type="ECO:0000313" key="7">
    <source>
        <dbReference type="Proteomes" id="UP000441208"/>
    </source>
</evidence>
<dbReference type="Proteomes" id="UP000437068">
    <property type="component" value="Unassembled WGS sequence"/>
</dbReference>
<evidence type="ECO:0000313" key="2">
    <source>
        <dbReference type="EMBL" id="KAE9132595.1"/>
    </source>
</evidence>
<reference evidence="1 8" key="1">
    <citation type="submission" date="2018-09" db="EMBL/GenBank/DDBJ databases">
        <title>Genomic investigation of the strawberry pathogen Phytophthora fragariae indicates pathogenicity is determined by transcriptional variation in three key races.</title>
        <authorList>
            <person name="Adams T.M."/>
            <person name="Armitage A.D."/>
            <person name="Sobczyk M.K."/>
            <person name="Bates H.J."/>
            <person name="Dunwell J.M."/>
            <person name="Nellist C.F."/>
            <person name="Harrison R.J."/>
        </authorList>
    </citation>
    <scope>NUCLEOTIDE SEQUENCE [LARGE SCALE GENOMIC DNA]</scope>
    <source>
        <strain evidence="4 5">A4</strain>
        <strain evidence="3 6">NOV-5</strain>
        <strain evidence="2 7">NOV-71</strain>
        <strain evidence="1 8">SCRP245</strain>
    </source>
</reference>
<evidence type="ECO:0000313" key="4">
    <source>
        <dbReference type="EMBL" id="KAE9325188.1"/>
    </source>
</evidence>
<dbReference type="AlphaFoldDB" id="A0A6A3M645"/>
<protein>
    <submittedName>
        <fullName evidence="1">Uncharacterized protein</fullName>
    </submittedName>
</protein>